<feature type="transmembrane region" description="Helical" evidence="7">
    <location>
        <begin position="46"/>
        <end position="68"/>
    </location>
</feature>
<evidence type="ECO:0000256" key="7">
    <source>
        <dbReference type="SAM" id="Phobius"/>
    </source>
</evidence>
<evidence type="ECO:0000256" key="6">
    <source>
        <dbReference type="SAM" id="MobiDB-lite"/>
    </source>
</evidence>
<protein>
    <submittedName>
        <fullName evidence="9">YfiS-like MFS-type transporter</fullName>
    </submittedName>
</protein>
<dbReference type="eggNOG" id="COG2814">
    <property type="taxonomic scope" value="Bacteria"/>
</dbReference>
<evidence type="ECO:0000256" key="2">
    <source>
        <dbReference type="ARBA" id="ARBA00022475"/>
    </source>
</evidence>
<evidence type="ECO:0000313" key="9">
    <source>
        <dbReference type="EMBL" id="AGZ38978.1"/>
    </source>
</evidence>
<reference evidence="9 10" key="1">
    <citation type="journal article" date="2014" name="J. Biotechnol.">
        <title>Complete genome sequence of the actinobacterium Actinoplanes friuliensis HAG 010964, producer of the lipopeptide antibiotic friulimycin.</title>
        <authorList>
            <person name="Ruckert C."/>
            <person name="Szczepanowski R."/>
            <person name="Albersmeier A."/>
            <person name="Goesmann A."/>
            <person name="Fischer N."/>
            <person name="Steinkamper A."/>
            <person name="Puhler A."/>
            <person name="Biener R."/>
            <person name="Schwartz D."/>
            <person name="Kalinowski J."/>
        </authorList>
    </citation>
    <scope>NUCLEOTIDE SEQUENCE [LARGE SCALE GENOMIC DNA]</scope>
    <source>
        <strain evidence="9 10">DSM 7358</strain>
    </source>
</reference>
<dbReference type="InterPro" id="IPR036259">
    <property type="entry name" value="MFS_trans_sf"/>
</dbReference>
<dbReference type="PANTHER" id="PTHR23513">
    <property type="entry name" value="INTEGRAL MEMBRANE EFFLUX PROTEIN-RELATED"/>
    <property type="match status" value="1"/>
</dbReference>
<evidence type="ECO:0000256" key="5">
    <source>
        <dbReference type="ARBA" id="ARBA00023136"/>
    </source>
</evidence>
<feature type="transmembrane region" description="Helical" evidence="7">
    <location>
        <begin position="297"/>
        <end position="322"/>
    </location>
</feature>
<evidence type="ECO:0000256" key="4">
    <source>
        <dbReference type="ARBA" id="ARBA00022989"/>
    </source>
</evidence>
<feature type="transmembrane region" description="Helical" evidence="7">
    <location>
        <begin position="334"/>
        <end position="360"/>
    </location>
</feature>
<evidence type="ECO:0000256" key="1">
    <source>
        <dbReference type="ARBA" id="ARBA00004651"/>
    </source>
</evidence>
<feature type="domain" description="Major facilitator superfamily (MFS) profile" evidence="8">
    <location>
        <begin position="1"/>
        <end position="190"/>
    </location>
</feature>
<dbReference type="PANTHER" id="PTHR23513:SF6">
    <property type="entry name" value="MAJOR FACILITATOR SUPERFAMILY ASSOCIATED DOMAIN-CONTAINING PROTEIN"/>
    <property type="match status" value="1"/>
</dbReference>
<comment type="subcellular location">
    <subcellularLocation>
        <location evidence="1">Cell membrane</location>
        <topology evidence="1">Multi-pass membrane protein</topology>
    </subcellularLocation>
</comment>
<dbReference type="KEGG" id="afs:AFR_03445"/>
<evidence type="ECO:0000259" key="8">
    <source>
        <dbReference type="PROSITE" id="PS50850"/>
    </source>
</evidence>
<gene>
    <name evidence="9" type="ORF">AFR_03445</name>
</gene>
<evidence type="ECO:0000256" key="3">
    <source>
        <dbReference type="ARBA" id="ARBA00022692"/>
    </source>
</evidence>
<keyword evidence="4 7" id="KW-1133">Transmembrane helix</keyword>
<dbReference type="GO" id="GO:0022857">
    <property type="term" value="F:transmembrane transporter activity"/>
    <property type="evidence" value="ECO:0007669"/>
    <property type="project" value="InterPro"/>
</dbReference>
<feature type="transmembrane region" description="Helical" evidence="7">
    <location>
        <begin position="366"/>
        <end position="384"/>
    </location>
</feature>
<feature type="transmembrane region" description="Helical" evidence="7">
    <location>
        <begin position="246"/>
        <end position="267"/>
    </location>
</feature>
<sequence>MSGKGIAALTAAKLISTTGSWTSTVAMPWFVLTTTGSPARMSLVLAAQVAGVVLLGLPGGALVTRLGTRRTMLLGDAARAPLIALIPLLFHVDALAFPVLLALAFTVGGFTAPYVAAQRLAVAELVGEEPARVTRANSLVDGATRVGNLAGPALAGVLIGVFGAANVLLVDALTFVLSFLIVLTLVHPRTRATATRARHGLRTMTADPALRWMAVSLLFVGVTYPLIMVTLPVLTTTRFAGDPRTYGLLVSASGLGLAAGSVLAVWVAGRWSPATLGGIAAVGAMGPLWLLPLPLSWVGTGAVLAVSGLFIPVFSACLTSYFTLRTRPELRARVMTGVVATENTAGFAAYACGGLLIAAVGIGPTLLIVAVAGTGCALSLLTAVREIKRDTPRARRTPEPSVSAGPGSAG</sequence>
<dbReference type="PROSITE" id="PS50850">
    <property type="entry name" value="MFS"/>
    <property type="match status" value="1"/>
</dbReference>
<proteinExistence type="predicted"/>
<dbReference type="STRING" id="1246995.AFR_03445"/>
<feature type="transmembrane region" description="Helical" evidence="7">
    <location>
        <begin position="155"/>
        <end position="188"/>
    </location>
</feature>
<keyword evidence="10" id="KW-1185">Reference proteome</keyword>
<keyword evidence="2" id="KW-1003">Cell membrane</keyword>
<dbReference type="RefSeq" id="WP_023357921.1">
    <property type="nucleotide sequence ID" value="NC_022657.1"/>
</dbReference>
<organism evidence="9 10">
    <name type="scientific">Actinoplanes friuliensis DSM 7358</name>
    <dbReference type="NCBI Taxonomy" id="1246995"/>
    <lineage>
        <taxon>Bacteria</taxon>
        <taxon>Bacillati</taxon>
        <taxon>Actinomycetota</taxon>
        <taxon>Actinomycetes</taxon>
        <taxon>Micromonosporales</taxon>
        <taxon>Micromonosporaceae</taxon>
        <taxon>Actinoplanes</taxon>
    </lineage>
</organism>
<dbReference type="EMBL" id="CP006272">
    <property type="protein sequence ID" value="AGZ38978.1"/>
    <property type="molecule type" value="Genomic_DNA"/>
</dbReference>
<dbReference type="OrthoDB" id="9793136at2"/>
<dbReference type="Gene3D" id="1.20.1250.20">
    <property type="entry name" value="MFS general substrate transporter like domains"/>
    <property type="match status" value="1"/>
</dbReference>
<feature type="region of interest" description="Disordered" evidence="6">
    <location>
        <begin position="391"/>
        <end position="410"/>
    </location>
</feature>
<evidence type="ECO:0000313" key="10">
    <source>
        <dbReference type="Proteomes" id="UP000017746"/>
    </source>
</evidence>
<feature type="transmembrane region" description="Helical" evidence="7">
    <location>
        <begin position="274"/>
        <end position="291"/>
    </location>
</feature>
<keyword evidence="5 7" id="KW-0472">Membrane</keyword>
<name>U5VPU2_9ACTN</name>
<dbReference type="SUPFAM" id="SSF103473">
    <property type="entry name" value="MFS general substrate transporter"/>
    <property type="match status" value="1"/>
</dbReference>
<dbReference type="InterPro" id="IPR011701">
    <property type="entry name" value="MFS"/>
</dbReference>
<dbReference type="Pfam" id="PF07690">
    <property type="entry name" value="MFS_1"/>
    <property type="match status" value="1"/>
</dbReference>
<dbReference type="InterPro" id="IPR020846">
    <property type="entry name" value="MFS_dom"/>
</dbReference>
<keyword evidence="3 7" id="KW-0812">Transmembrane</keyword>
<dbReference type="AlphaFoldDB" id="U5VPU2"/>
<dbReference type="GO" id="GO:0005886">
    <property type="term" value="C:plasma membrane"/>
    <property type="evidence" value="ECO:0007669"/>
    <property type="project" value="UniProtKB-SubCell"/>
</dbReference>
<dbReference type="Proteomes" id="UP000017746">
    <property type="component" value="Chromosome"/>
</dbReference>
<dbReference type="CDD" id="cd06173">
    <property type="entry name" value="MFS_MefA_like"/>
    <property type="match status" value="1"/>
</dbReference>
<feature type="transmembrane region" description="Helical" evidence="7">
    <location>
        <begin position="80"/>
        <end position="105"/>
    </location>
</feature>
<feature type="transmembrane region" description="Helical" evidence="7">
    <location>
        <begin position="209"/>
        <end position="234"/>
    </location>
</feature>
<accession>U5VPU2</accession>
<dbReference type="HOGENOM" id="CLU_034180_2_1_11"/>